<keyword evidence="1" id="KW-0472">Membrane</keyword>
<dbReference type="PANTHER" id="PTHR22911">
    <property type="entry name" value="ACYL-MALONYL CONDENSING ENZYME-RELATED"/>
    <property type="match status" value="1"/>
</dbReference>
<keyword evidence="1" id="KW-0812">Transmembrane</keyword>
<feature type="transmembrane region" description="Helical" evidence="1">
    <location>
        <begin position="95"/>
        <end position="113"/>
    </location>
</feature>
<evidence type="ECO:0000313" key="4">
    <source>
        <dbReference type="Proteomes" id="UP000823790"/>
    </source>
</evidence>
<dbReference type="SUPFAM" id="SSF103481">
    <property type="entry name" value="Multidrug resistance efflux transporter EmrE"/>
    <property type="match status" value="2"/>
</dbReference>
<feature type="transmembrane region" description="Helical" evidence="1">
    <location>
        <begin position="146"/>
        <end position="164"/>
    </location>
</feature>
<feature type="transmembrane region" description="Helical" evidence="1">
    <location>
        <begin position="69"/>
        <end position="89"/>
    </location>
</feature>
<dbReference type="EMBL" id="JAGJRS010000003">
    <property type="protein sequence ID" value="MBP1472887.1"/>
    <property type="molecule type" value="Genomic_DNA"/>
</dbReference>
<dbReference type="Proteomes" id="UP000823790">
    <property type="component" value="Unassembled WGS sequence"/>
</dbReference>
<proteinExistence type="predicted"/>
<organism evidence="3 4">
    <name type="scientific">Frateuria flava</name>
    <dbReference type="NCBI Taxonomy" id="2821489"/>
    <lineage>
        <taxon>Bacteria</taxon>
        <taxon>Pseudomonadati</taxon>
        <taxon>Pseudomonadota</taxon>
        <taxon>Gammaproteobacteria</taxon>
        <taxon>Lysobacterales</taxon>
        <taxon>Rhodanobacteraceae</taxon>
        <taxon>Frateuria</taxon>
    </lineage>
</organism>
<comment type="caution">
    <text evidence="3">The sequence shown here is derived from an EMBL/GenBank/DDBJ whole genome shotgun (WGS) entry which is preliminary data.</text>
</comment>
<accession>A0ABS4DIK1</accession>
<keyword evidence="1" id="KW-1133">Transmembrane helix</keyword>
<dbReference type="PANTHER" id="PTHR22911:SF135">
    <property type="entry name" value="BLR4310 PROTEIN"/>
    <property type="match status" value="1"/>
</dbReference>
<reference evidence="3 4" key="1">
    <citation type="submission" date="2021-04" db="EMBL/GenBank/DDBJ databases">
        <authorList>
            <person name="Huq M.A."/>
        </authorList>
    </citation>
    <scope>NUCLEOTIDE SEQUENCE [LARGE SCALE GENOMIC DNA]</scope>
    <source>
        <strain evidence="3 4">MAH-13</strain>
    </source>
</reference>
<sequence length="292" mass="31619">MFKGVLLGFACYAAYAISDAFVKSLHGTLPAFEAVFFGAVLGLVAIPFIRKPGDRWHEVFVANRPSLWWIRAVTGAICNVSAVVAFTHLPMAETFALIFLMPIFVTLLSVVFLKEHVGWRRWSAVFAGFAGVLVVLRPGFRQLGVGHFAAIACGMAGAVSVVALRMAGAHEKRISLYGAGVVGPLVAGGLLMLPTFIWPTLHQGWLLAGYGLLAGLAGVLLMLATQLAPANRVAPTQYSQMLWAIGFGYWLFGDTLDWPMLAGIVLILGAGLFTLVREEQVTGWWRRMKLVS</sequence>
<feature type="transmembrane region" description="Helical" evidence="1">
    <location>
        <begin position="122"/>
        <end position="140"/>
    </location>
</feature>
<dbReference type="InterPro" id="IPR000620">
    <property type="entry name" value="EamA_dom"/>
</dbReference>
<evidence type="ECO:0000259" key="2">
    <source>
        <dbReference type="Pfam" id="PF00892"/>
    </source>
</evidence>
<feature type="transmembrane region" description="Helical" evidence="1">
    <location>
        <begin position="258"/>
        <end position="276"/>
    </location>
</feature>
<evidence type="ECO:0000256" key="1">
    <source>
        <dbReference type="SAM" id="Phobius"/>
    </source>
</evidence>
<feature type="transmembrane region" description="Helical" evidence="1">
    <location>
        <begin position="176"/>
        <end position="198"/>
    </location>
</feature>
<feature type="transmembrane region" description="Helical" evidence="1">
    <location>
        <begin position="32"/>
        <end position="49"/>
    </location>
</feature>
<dbReference type="Pfam" id="PF00892">
    <property type="entry name" value="EamA"/>
    <property type="match status" value="1"/>
</dbReference>
<protein>
    <submittedName>
        <fullName evidence="3">DMT family transporter</fullName>
    </submittedName>
</protein>
<feature type="transmembrane region" description="Helical" evidence="1">
    <location>
        <begin position="204"/>
        <end position="224"/>
    </location>
</feature>
<evidence type="ECO:0000313" key="3">
    <source>
        <dbReference type="EMBL" id="MBP1472887.1"/>
    </source>
</evidence>
<dbReference type="RefSeq" id="WP_209614645.1">
    <property type="nucleotide sequence ID" value="NZ_JAGJRS010000003.1"/>
</dbReference>
<feature type="domain" description="EamA" evidence="2">
    <location>
        <begin position="3"/>
        <end position="136"/>
    </location>
</feature>
<dbReference type="InterPro" id="IPR037185">
    <property type="entry name" value="EmrE-like"/>
</dbReference>
<gene>
    <name evidence="3" type="ORF">J7I44_01145</name>
</gene>
<feature type="transmembrane region" description="Helical" evidence="1">
    <location>
        <begin position="236"/>
        <end position="252"/>
    </location>
</feature>
<name>A0ABS4DIK1_9GAMM</name>
<dbReference type="Gene3D" id="1.10.3730.20">
    <property type="match status" value="1"/>
</dbReference>
<keyword evidence="4" id="KW-1185">Reference proteome</keyword>